<evidence type="ECO:0000256" key="1">
    <source>
        <dbReference type="SAM" id="Phobius"/>
    </source>
</evidence>
<sequence>MKLKKHVAYLFTFVVIWLLVVIIILNLSEETSLILFVILCNVFSWVFMSYLDEIKETRKKSFKK</sequence>
<keyword evidence="1" id="KW-0812">Transmembrane</keyword>
<reference evidence="2 3" key="1">
    <citation type="journal article" date="2019" name="Int. J. Syst. Evol. Microbiol.">
        <title>The Global Catalogue of Microorganisms (GCM) 10K type strain sequencing project: providing services to taxonomists for standard genome sequencing and annotation.</title>
        <authorList>
            <consortium name="The Broad Institute Genomics Platform"/>
            <consortium name="The Broad Institute Genome Sequencing Center for Infectious Disease"/>
            <person name="Wu L."/>
            <person name="Ma J."/>
        </authorList>
    </citation>
    <scope>NUCLEOTIDE SEQUENCE [LARGE SCALE GENOMIC DNA]</scope>
    <source>
        <strain evidence="2 3">JCM 12662</strain>
    </source>
</reference>
<name>A0ABN0XIN8_9LACT</name>
<feature type="transmembrane region" description="Helical" evidence="1">
    <location>
        <begin position="33"/>
        <end position="51"/>
    </location>
</feature>
<keyword evidence="3" id="KW-1185">Reference proteome</keyword>
<organism evidence="2 3">
    <name type="scientific">Alkalibacterium iburiense</name>
    <dbReference type="NCBI Taxonomy" id="290589"/>
    <lineage>
        <taxon>Bacteria</taxon>
        <taxon>Bacillati</taxon>
        <taxon>Bacillota</taxon>
        <taxon>Bacilli</taxon>
        <taxon>Lactobacillales</taxon>
        <taxon>Carnobacteriaceae</taxon>
        <taxon>Alkalibacterium</taxon>
    </lineage>
</organism>
<dbReference type="Proteomes" id="UP001501166">
    <property type="component" value="Unassembled WGS sequence"/>
</dbReference>
<evidence type="ECO:0000313" key="2">
    <source>
        <dbReference type="EMBL" id="GAA0364824.1"/>
    </source>
</evidence>
<proteinExistence type="predicted"/>
<gene>
    <name evidence="2" type="ORF">GCM10008932_16410</name>
</gene>
<dbReference type="EMBL" id="BAAACW010000103">
    <property type="protein sequence ID" value="GAA0364824.1"/>
    <property type="molecule type" value="Genomic_DNA"/>
</dbReference>
<evidence type="ECO:0000313" key="3">
    <source>
        <dbReference type="Proteomes" id="UP001501166"/>
    </source>
</evidence>
<keyword evidence="1" id="KW-1133">Transmembrane helix</keyword>
<protein>
    <submittedName>
        <fullName evidence="2">Uncharacterized protein</fullName>
    </submittedName>
</protein>
<accession>A0ABN0XIN8</accession>
<comment type="caution">
    <text evidence="2">The sequence shown here is derived from an EMBL/GenBank/DDBJ whole genome shotgun (WGS) entry which is preliminary data.</text>
</comment>
<feature type="transmembrane region" description="Helical" evidence="1">
    <location>
        <begin position="7"/>
        <end position="27"/>
    </location>
</feature>
<dbReference type="RefSeq" id="WP_343755554.1">
    <property type="nucleotide sequence ID" value="NZ_BAAACW010000103.1"/>
</dbReference>
<keyword evidence="1" id="KW-0472">Membrane</keyword>